<comment type="caution">
    <text evidence="2">The sequence shown here is derived from an EMBL/GenBank/DDBJ whole genome shotgun (WGS) entry which is preliminary data.</text>
</comment>
<feature type="region of interest" description="Disordered" evidence="1">
    <location>
        <begin position="41"/>
        <end position="70"/>
    </location>
</feature>
<dbReference type="Pfam" id="PF05069">
    <property type="entry name" value="Phage_tail_S"/>
    <property type="match status" value="2"/>
</dbReference>
<dbReference type="RefSeq" id="WP_167177606.1">
    <property type="nucleotide sequence ID" value="NZ_BAAAEJ010000007.1"/>
</dbReference>
<dbReference type="Proteomes" id="UP001500791">
    <property type="component" value="Unassembled WGS sequence"/>
</dbReference>
<evidence type="ECO:0000313" key="2">
    <source>
        <dbReference type="EMBL" id="GAA0394826.1"/>
    </source>
</evidence>
<dbReference type="EMBL" id="BAAAEJ010000007">
    <property type="protein sequence ID" value="GAA0394826.1"/>
    <property type="molecule type" value="Genomic_DNA"/>
</dbReference>
<gene>
    <name evidence="2" type="ORF">GCM10009093_21760</name>
</gene>
<protein>
    <submittedName>
        <fullName evidence="2">Phage virion morphogenesis protein</fullName>
    </submittedName>
</protein>
<evidence type="ECO:0000313" key="3">
    <source>
        <dbReference type="Proteomes" id="UP001500791"/>
    </source>
</evidence>
<dbReference type="InterPro" id="IPR006522">
    <property type="entry name" value="Phage_virion_morphogenesis"/>
</dbReference>
<proteinExistence type="predicted"/>
<dbReference type="NCBIfam" id="TIGR01635">
    <property type="entry name" value="tail_comp_S"/>
    <property type="match status" value="2"/>
</dbReference>
<evidence type="ECO:0000256" key="1">
    <source>
        <dbReference type="SAM" id="MobiDB-lite"/>
    </source>
</evidence>
<sequence length="229" mass="26208">MADRADDLLIYREAVSQYLERLEDAERRRLTRSLAFQLRRSQQQRIRAQKAPDGSPWPKRKPRKDQKPASRAIRFLYRKGSGDERLVDMRSWVRKGNMLTGFDREAEGLRTFRADRIARHLPAEGGADPGPIAGAIKARKGSVRRKAQTMFTGLRTAKHMKAGSTMDEAYVEFTSRASRLARIHHFGLKDRVVPDGPETQYPQRELLGFSQADDEAAMELVYAHMEGRL</sequence>
<reference evidence="2 3" key="1">
    <citation type="journal article" date="2019" name="Int. J. Syst. Evol. Microbiol.">
        <title>The Global Catalogue of Microorganisms (GCM) 10K type strain sequencing project: providing services to taxonomists for standard genome sequencing and annotation.</title>
        <authorList>
            <consortium name="The Broad Institute Genomics Platform"/>
            <consortium name="The Broad Institute Genome Sequencing Center for Infectious Disease"/>
            <person name="Wu L."/>
            <person name="Ma J."/>
        </authorList>
    </citation>
    <scope>NUCLEOTIDE SEQUENCE [LARGE SCALE GENOMIC DNA]</scope>
    <source>
        <strain evidence="2 3">JCM 13476</strain>
    </source>
</reference>
<keyword evidence="3" id="KW-1185">Reference proteome</keyword>
<accession>A0ABN0YGL5</accession>
<name>A0ABN0YGL5_9CAUL</name>
<organism evidence="2 3">
    <name type="scientific">Brevundimonas terrae</name>
    <dbReference type="NCBI Taxonomy" id="363631"/>
    <lineage>
        <taxon>Bacteria</taxon>
        <taxon>Pseudomonadati</taxon>
        <taxon>Pseudomonadota</taxon>
        <taxon>Alphaproteobacteria</taxon>
        <taxon>Caulobacterales</taxon>
        <taxon>Caulobacteraceae</taxon>
        <taxon>Brevundimonas</taxon>
    </lineage>
</organism>